<reference evidence="6 7" key="1">
    <citation type="journal article" date="2013" name="PLoS ONE">
        <title>Cultivation and Complete Genome Sequencing of Gloeobacter kilaueensis sp. nov., from a Lava Cave in Kilauea Caldera, Hawai'i.</title>
        <authorList>
            <person name="Saw J.H."/>
            <person name="Schatz M."/>
            <person name="Brown M.V."/>
            <person name="Kunkel D.D."/>
            <person name="Foster J.S."/>
            <person name="Shick H."/>
            <person name="Christensen S."/>
            <person name="Hou S."/>
            <person name="Wan X."/>
            <person name="Donachie S.P."/>
        </authorList>
    </citation>
    <scope>NUCLEOTIDE SEQUENCE [LARGE SCALE GENOMIC DNA]</scope>
    <source>
        <strain evidence="7">JS</strain>
    </source>
</reference>
<dbReference type="KEGG" id="glj:GKIL_1165"/>
<keyword evidence="2 4" id="KW-0808">Transferase</keyword>
<protein>
    <submittedName>
        <fullName evidence="6">Ribokinase</fullName>
    </submittedName>
</protein>
<dbReference type="InterPro" id="IPR002173">
    <property type="entry name" value="Carboh/pur_kinase_PfkB_CS"/>
</dbReference>
<organism evidence="6 7">
    <name type="scientific">Gloeobacter kilaueensis (strain ATCC BAA-2537 / CCAP 1431/1 / ULC 316 / JS1)</name>
    <dbReference type="NCBI Taxonomy" id="1183438"/>
    <lineage>
        <taxon>Bacteria</taxon>
        <taxon>Bacillati</taxon>
        <taxon>Cyanobacteriota</taxon>
        <taxon>Cyanophyceae</taxon>
        <taxon>Gloeobacterales</taxon>
        <taxon>Gloeobacteraceae</taxon>
        <taxon>Gloeobacter</taxon>
    </lineage>
</organism>
<dbReference type="PROSITE" id="PS00583">
    <property type="entry name" value="PFKB_KINASES_1"/>
    <property type="match status" value="1"/>
</dbReference>
<dbReference type="GO" id="GO:0006796">
    <property type="term" value="P:phosphate-containing compound metabolic process"/>
    <property type="evidence" value="ECO:0007669"/>
    <property type="project" value="UniProtKB-ARBA"/>
</dbReference>
<dbReference type="HOGENOM" id="CLU_027634_6_0_3"/>
<dbReference type="EMBL" id="CP003587">
    <property type="protein sequence ID" value="AGY57411.1"/>
    <property type="molecule type" value="Genomic_DNA"/>
</dbReference>
<keyword evidence="3 4" id="KW-0418">Kinase</keyword>
<dbReference type="GO" id="GO:0016301">
    <property type="term" value="F:kinase activity"/>
    <property type="evidence" value="ECO:0007669"/>
    <property type="project" value="UniProtKB-KW"/>
</dbReference>
<dbReference type="InterPro" id="IPR002139">
    <property type="entry name" value="Ribo/fructo_kinase"/>
</dbReference>
<evidence type="ECO:0000313" key="7">
    <source>
        <dbReference type="Proteomes" id="UP000017396"/>
    </source>
</evidence>
<dbReference type="Gene3D" id="3.40.1190.20">
    <property type="match status" value="1"/>
</dbReference>
<evidence type="ECO:0000259" key="5">
    <source>
        <dbReference type="Pfam" id="PF00294"/>
    </source>
</evidence>
<dbReference type="Proteomes" id="UP000017396">
    <property type="component" value="Chromosome"/>
</dbReference>
<evidence type="ECO:0000256" key="1">
    <source>
        <dbReference type="ARBA" id="ARBA00010688"/>
    </source>
</evidence>
<evidence type="ECO:0000256" key="4">
    <source>
        <dbReference type="RuleBase" id="RU003704"/>
    </source>
</evidence>
<dbReference type="Pfam" id="PF00294">
    <property type="entry name" value="PfkB"/>
    <property type="match status" value="1"/>
</dbReference>
<keyword evidence="7" id="KW-1185">Reference proteome</keyword>
<dbReference type="OrthoDB" id="9788681at2"/>
<dbReference type="PROSITE" id="PS00584">
    <property type="entry name" value="PFKB_KINASES_2"/>
    <property type="match status" value="1"/>
</dbReference>
<dbReference type="AlphaFoldDB" id="U5QES4"/>
<dbReference type="GO" id="GO:0005829">
    <property type="term" value="C:cytosol"/>
    <property type="evidence" value="ECO:0007669"/>
    <property type="project" value="TreeGrafter"/>
</dbReference>
<proteinExistence type="inferred from homology"/>
<name>U5QES4_GLOK1</name>
<dbReference type="PANTHER" id="PTHR10584:SF166">
    <property type="entry name" value="RIBOKINASE"/>
    <property type="match status" value="1"/>
</dbReference>
<sequence>MTILCTGAAVVDVLVSVPETMPEPGSSALVETIALAAGGCGVNTAIALARLGVPVQFMAVLGADGAGDFLRAQLRGAGVGLEYFWQSRLVATKSAVVLLDSSGERAFLRTRGGGNAIAPVDFSYLDWSRFSHLHIGGNYSLRRLLGVDLAAVLRLARKSGVVTSLDTVWSSDGNWEVLLPALGAIDYLLPSLVEAQAISGERVPEKIARWFVGHGSRTVVLKLGAEGAYCYAPQIEVYLPAAPVPGGRVIDTTGAGDAFCAGFLGALVEGHSLIEAVRWANAWGAVAVSGLGATGGLVDRQQLETVLKAQD</sequence>
<feature type="domain" description="Carbohydrate kinase PfkB" evidence="5">
    <location>
        <begin position="3"/>
        <end position="295"/>
    </location>
</feature>
<evidence type="ECO:0000256" key="3">
    <source>
        <dbReference type="ARBA" id="ARBA00022777"/>
    </source>
</evidence>
<dbReference type="SUPFAM" id="SSF53613">
    <property type="entry name" value="Ribokinase-like"/>
    <property type="match status" value="1"/>
</dbReference>
<dbReference type="PRINTS" id="PR00990">
    <property type="entry name" value="RIBOKINASE"/>
</dbReference>
<dbReference type="CDD" id="cd01166">
    <property type="entry name" value="KdgK"/>
    <property type="match status" value="1"/>
</dbReference>
<dbReference type="InterPro" id="IPR011611">
    <property type="entry name" value="PfkB_dom"/>
</dbReference>
<evidence type="ECO:0000256" key="2">
    <source>
        <dbReference type="ARBA" id="ARBA00022679"/>
    </source>
</evidence>
<dbReference type="STRING" id="1183438.GKIL_1165"/>
<dbReference type="RefSeq" id="WP_023172482.1">
    <property type="nucleotide sequence ID" value="NC_022600.1"/>
</dbReference>
<dbReference type="eggNOG" id="COG0524">
    <property type="taxonomic scope" value="Bacteria"/>
</dbReference>
<evidence type="ECO:0000313" key="6">
    <source>
        <dbReference type="EMBL" id="AGY57411.1"/>
    </source>
</evidence>
<gene>
    <name evidence="6" type="ORF">GKIL_1165</name>
</gene>
<dbReference type="InterPro" id="IPR029056">
    <property type="entry name" value="Ribokinase-like"/>
</dbReference>
<accession>U5QES4</accession>
<dbReference type="PANTHER" id="PTHR10584">
    <property type="entry name" value="SUGAR KINASE"/>
    <property type="match status" value="1"/>
</dbReference>
<comment type="similarity">
    <text evidence="1 4">Belongs to the carbohydrate kinase PfkB family.</text>
</comment>